<evidence type="ECO:0000256" key="6">
    <source>
        <dbReference type="ARBA" id="ARBA00022695"/>
    </source>
</evidence>
<comment type="pathway">
    <text evidence="2 11">Cofactor biosynthesis; NAD(+) biosynthesis; deamido-NAD(+) from nicotinate D-ribonucleotide: step 1/1.</text>
</comment>
<dbReference type="UniPathway" id="UPA00253">
    <property type="reaction ID" value="UER00332"/>
</dbReference>
<dbReference type="InterPro" id="IPR004821">
    <property type="entry name" value="Cyt_trans-like"/>
</dbReference>
<evidence type="ECO:0000256" key="10">
    <source>
        <dbReference type="ARBA" id="ARBA00048721"/>
    </source>
</evidence>
<keyword evidence="6 11" id="KW-0548">Nucleotidyltransferase</keyword>
<evidence type="ECO:0000256" key="4">
    <source>
        <dbReference type="ARBA" id="ARBA00022642"/>
    </source>
</evidence>
<dbReference type="FunFam" id="3.40.50.620:FF:000039">
    <property type="entry name" value="Probable nicotinate-nucleotide adenylyltransferase"/>
    <property type="match status" value="1"/>
</dbReference>
<dbReference type="NCBIfam" id="NF000839">
    <property type="entry name" value="PRK00071.1-1"/>
    <property type="match status" value="1"/>
</dbReference>
<comment type="function">
    <text evidence="1 11">Catalyzes the reversible adenylation of nicotinate mononucleotide (NaMN) to nicotinic acid adenine dinucleotide (NaAD).</text>
</comment>
<sequence length="220" mass="25434">MRYQSSNNIQIIALFGGTFDPIHYGHLQTVAAIAKEIELHKVTLMPSNIPPHRPKPEANAQQRLKMIELAIEGDLLFSIDTRELNRLTPSYTTDTLKEIRLELGKNTPIAFIIGQDSLLTLDKWHRWKEILDYCHLLVCPRSTYSTSAKMPELREWSDTHCIFDNKLLRQQSHGYIYLSNTPLSPISGTDIRQRCRKCMSCDNLLPHTVKQYIELNALYR</sequence>
<evidence type="ECO:0000259" key="12">
    <source>
        <dbReference type="Pfam" id="PF01467"/>
    </source>
</evidence>
<dbReference type="EC" id="2.7.7.18" evidence="11"/>
<dbReference type="RefSeq" id="WP_216782234.1">
    <property type="nucleotide sequence ID" value="NZ_LR890047.1"/>
</dbReference>
<dbReference type="AlphaFoldDB" id="A0A8E4F1I6"/>
<evidence type="ECO:0000313" key="13">
    <source>
        <dbReference type="EMBL" id="CAD6510986.1"/>
    </source>
</evidence>
<proteinExistence type="inferred from homology"/>
<evidence type="ECO:0000256" key="9">
    <source>
        <dbReference type="ARBA" id="ARBA00023027"/>
    </source>
</evidence>
<evidence type="ECO:0000256" key="11">
    <source>
        <dbReference type="HAMAP-Rule" id="MF_00244"/>
    </source>
</evidence>
<protein>
    <recommendedName>
        <fullName evidence="11">Probable nicotinate-nucleotide adenylyltransferase</fullName>
        <ecNumber evidence="11">2.7.7.18</ecNumber>
    </recommendedName>
    <alternativeName>
        <fullName evidence="11">Deamido-NAD(+) diphosphorylase</fullName>
    </alternativeName>
    <alternativeName>
        <fullName evidence="11">Deamido-NAD(+) pyrophosphorylase</fullName>
    </alternativeName>
    <alternativeName>
        <fullName evidence="11">Nicotinate mononucleotide adenylyltransferase</fullName>
        <shortName evidence="11">NaMN adenylyltransferase</shortName>
    </alternativeName>
</protein>
<evidence type="ECO:0000256" key="8">
    <source>
        <dbReference type="ARBA" id="ARBA00022840"/>
    </source>
</evidence>
<dbReference type="NCBIfam" id="TIGR00482">
    <property type="entry name" value="nicotinate (nicotinamide) nucleotide adenylyltransferase"/>
    <property type="match status" value="1"/>
</dbReference>
<dbReference type="PANTHER" id="PTHR39321:SF3">
    <property type="entry name" value="PHOSPHOPANTETHEINE ADENYLYLTRANSFERASE"/>
    <property type="match status" value="1"/>
</dbReference>
<keyword evidence="9 11" id="KW-0520">NAD</keyword>
<dbReference type="NCBIfam" id="NF000840">
    <property type="entry name" value="PRK00071.1-3"/>
    <property type="match status" value="1"/>
</dbReference>
<dbReference type="GO" id="GO:0005524">
    <property type="term" value="F:ATP binding"/>
    <property type="evidence" value="ECO:0007669"/>
    <property type="project" value="UniProtKB-KW"/>
</dbReference>
<dbReference type="InterPro" id="IPR005248">
    <property type="entry name" value="NadD/NMNAT"/>
</dbReference>
<dbReference type="NCBIfam" id="TIGR00125">
    <property type="entry name" value="cyt_tran_rel"/>
    <property type="match status" value="1"/>
</dbReference>
<dbReference type="HAMAP" id="MF_00244">
    <property type="entry name" value="NaMN_adenylyltr"/>
    <property type="match status" value="1"/>
</dbReference>
<name>A0A8E4F1I6_9ENTR</name>
<gene>
    <name evidence="11 13" type="primary">nadD</name>
    <name evidence="13" type="ORF">PROFFT_A_04350</name>
</gene>
<comment type="similarity">
    <text evidence="3 11">Belongs to the NadD family.</text>
</comment>
<evidence type="ECO:0000256" key="7">
    <source>
        <dbReference type="ARBA" id="ARBA00022741"/>
    </source>
</evidence>
<dbReference type="CDD" id="cd02165">
    <property type="entry name" value="NMNAT"/>
    <property type="match status" value="1"/>
</dbReference>
<evidence type="ECO:0000256" key="1">
    <source>
        <dbReference type="ARBA" id="ARBA00002324"/>
    </source>
</evidence>
<evidence type="ECO:0000256" key="3">
    <source>
        <dbReference type="ARBA" id="ARBA00009014"/>
    </source>
</evidence>
<dbReference type="Pfam" id="PF01467">
    <property type="entry name" value="CTP_transf_like"/>
    <property type="match status" value="1"/>
</dbReference>
<evidence type="ECO:0000256" key="2">
    <source>
        <dbReference type="ARBA" id="ARBA00005019"/>
    </source>
</evidence>
<keyword evidence="8 11" id="KW-0067">ATP-binding</keyword>
<dbReference type="PANTHER" id="PTHR39321">
    <property type="entry name" value="NICOTINATE-NUCLEOTIDE ADENYLYLTRANSFERASE-RELATED"/>
    <property type="match status" value="1"/>
</dbReference>
<keyword evidence="14" id="KW-1185">Reference proteome</keyword>
<accession>A0A8E4F1I6</accession>
<reference evidence="13" key="1">
    <citation type="submission" date="2020-10" db="EMBL/GenBank/DDBJ databases">
        <authorList>
            <person name="Szabo G."/>
        </authorList>
    </citation>
    <scope>NUCLEOTIDE SEQUENCE</scope>
    <source>
        <strain evidence="13">PROFFT</strain>
    </source>
</reference>
<dbReference type="GO" id="GO:0009435">
    <property type="term" value="P:NAD+ biosynthetic process"/>
    <property type="evidence" value="ECO:0007669"/>
    <property type="project" value="UniProtKB-UniRule"/>
</dbReference>
<evidence type="ECO:0000313" key="14">
    <source>
        <dbReference type="Proteomes" id="UP000683585"/>
    </source>
</evidence>
<dbReference type="Proteomes" id="UP000683585">
    <property type="component" value="Chromosome"/>
</dbReference>
<organism evidence="13 14">
    <name type="scientific">Candidatus Profftia tarda</name>
    <dbReference type="NCBI Taxonomy" id="1177216"/>
    <lineage>
        <taxon>Bacteria</taxon>
        <taxon>Pseudomonadati</taxon>
        <taxon>Pseudomonadota</taxon>
        <taxon>Gammaproteobacteria</taxon>
        <taxon>Enterobacterales</taxon>
        <taxon>Enterobacteriaceae</taxon>
        <taxon>Candidatus Profftia</taxon>
    </lineage>
</organism>
<dbReference type="EMBL" id="LR890047">
    <property type="protein sequence ID" value="CAD6510986.1"/>
    <property type="molecule type" value="Genomic_DNA"/>
</dbReference>
<keyword evidence="5 11" id="KW-0808">Transferase</keyword>
<feature type="domain" description="Cytidyltransferase-like" evidence="12">
    <location>
        <begin position="14"/>
        <end position="194"/>
    </location>
</feature>
<keyword evidence="7 11" id="KW-0547">Nucleotide-binding</keyword>
<comment type="catalytic activity">
    <reaction evidence="10 11">
        <text>nicotinate beta-D-ribonucleotide + ATP + H(+) = deamido-NAD(+) + diphosphate</text>
        <dbReference type="Rhea" id="RHEA:22860"/>
        <dbReference type="ChEBI" id="CHEBI:15378"/>
        <dbReference type="ChEBI" id="CHEBI:30616"/>
        <dbReference type="ChEBI" id="CHEBI:33019"/>
        <dbReference type="ChEBI" id="CHEBI:57502"/>
        <dbReference type="ChEBI" id="CHEBI:58437"/>
        <dbReference type="EC" id="2.7.7.18"/>
    </reaction>
</comment>
<dbReference type="KEGG" id="ptf:PROFFT_A_04350"/>
<evidence type="ECO:0000256" key="5">
    <source>
        <dbReference type="ARBA" id="ARBA00022679"/>
    </source>
</evidence>
<dbReference type="GO" id="GO:0004515">
    <property type="term" value="F:nicotinate-nucleotide adenylyltransferase activity"/>
    <property type="evidence" value="ECO:0007669"/>
    <property type="project" value="UniProtKB-UniRule"/>
</dbReference>
<keyword evidence="4 11" id="KW-0662">Pyridine nucleotide biosynthesis</keyword>